<gene>
    <name evidence="3" type="primary">gp_22762</name>
</gene>
<dbReference type="InterPro" id="IPR001969">
    <property type="entry name" value="Aspartic_peptidase_AS"/>
</dbReference>
<dbReference type="GeneID" id="75692021"/>
<keyword evidence="3" id="KW-0645">Protease</keyword>
<dbReference type="Gene3D" id="2.40.70.10">
    <property type="entry name" value="Acid Proteases"/>
    <property type="match status" value="1"/>
</dbReference>
<evidence type="ECO:0000256" key="1">
    <source>
        <dbReference type="ARBA" id="ARBA00022801"/>
    </source>
</evidence>
<accession>A0AAE7S0V4</accession>
<dbReference type="KEGG" id="vg:75692021"/>
<dbReference type="EMBL" id="MZ130485">
    <property type="protein sequence ID" value="QWM90097.1"/>
    <property type="molecule type" value="Genomic_DNA"/>
</dbReference>
<evidence type="ECO:0000313" key="3">
    <source>
        <dbReference type="EMBL" id="QWM90097.1"/>
    </source>
</evidence>
<name>A0AAE7S0V4_9CAUD</name>
<dbReference type="GO" id="GO:0004190">
    <property type="term" value="F:aspartic-type endopeptidase activity"/>
    <property type="evidence" value="ECO:0007669"/>
    <property type="project" value="InterPro"/>
</dbReference>
<dbReference type="Pfam" id="PF13650">
    <property type="entry name" value="Asp_protease_2"/>
    <property type="match status" value="1"/>
</dbReference>
<sequence length="169" mass="18921">MEFIYKLIFTVLLVLAIAAIAYIVEKARHRKNIDPAGKISFRETMDLVDLPIITFQVGGKKLNFLLDTGANYCIIDSNLIDTIEHAKLDLEGTVYGVGGAEVEVDYVSIDLKYKGVAYADMFQVLDLSNTFGMLKEEKGVNLHGVLGNSFFQKYKYVIDFDELVAYSTT</sequence>
<dbReference type="PROSITE" id="PS00141">
    <property type="entry name" value="ASP_PROTEASE"/>
    <property type="match status" value="1"/>
</dbReference>
<evidence type="ECO:0000313" key="4">
    <source>
        <dbReference type="Proteomes" id="UP000827799"/>
    </source>
</evidence>
<dbReference type="InterPro" id="IPR021109">
    <property type="entry name" value="Peptidase_aspartic_dom_sf"/>
</dbReference>
<feature type="domain" description="Peptidase A2" evidence="2">
    <location>
        <begin position="62"/>
        <end position="99"/>
    </location>
</feature>
<keyword evidence="4" id="KW-1185">Reference proteome</keyword>
<dbReference type="GO" id="GO:0006508">
    <property type="term" value="P:proteolysis"/>
    <property type="evidence" value="ECO:0007669"/>
    <property type="project" value="UniProtKB-KW"/>
</dbReference>
<dbReference type="RefSeq" id="YP_010359669.1">
    <property type="nucleotide sequence ID" value="NC_062775.1"/>
</dbReference>
<dbReference type="SUPFAM" id="SSF50630">
    <property type="entry name" value="Acid proteases"/>
    <property type="match status" value="1"/>
</dbReference>
<reference evidence="3 4" key="1">
    <citation type="submission" date="2021-04" db="EMBL/GenBank/DDBJ databases">
        <authorList>
            <person name="Shkoporov A.N."/>
            <person name="Stockdale S.R."/>
            <person name="Guerin E."/>
            <person name="Ross R.P."/>
            <person name="Hill C."/>
        </authorList>
    </citation>
    <scope>NUCLEOTIDE SEQUENCE [LARGE SCALE GENOMIC DNA]</scope>
    <source>
        <strain evidence="4">cr18_1</strain>
    </source>
</reference>
<dbReference type="PROSITE" id="PS50175">
    <property type="entry name" value="ASP_PROT_RETROV"/>
    <property type="match status" value="1"/>
</dbReference>
<keyword evidence="1" id="KW-0378">Hydrolase</keyword>
<protein>
    <submittedName>
        <fullName evidence="3">Aspartyl protease</fullName>
    </submittedName>
</protein>
<organism evidence="3 4">
    <name type="scientific">uncultured phage cr18_1</name>
    <dbReference type="NCBI Taxonomy" id="2986407"/>
    <lineage>
        <taxon>Viruses</taxon>
        <taxon>Duplodnaviria</taxon>
        <taxon>Heunggongvirae</taxon>
        <taxon>Uroviricota</taxon>
        <taxon>Caudoviricetes</taxon>
        <taxon>Crassvirales</taxon>
        <taxon>Steigviridae</taxon>
        <taxon>Asinivirinae</taxon>
        <taxon>Lebriduvirus</taxon>
        <taxon>Lebriduvirus gastrointestinalis</taxon>
    </lineage>
</organism>
<evidence type="ECO:0000259" key="2">
    <source>
        <dbReference type="PROSITE" id="PS50175"/>
    </source>
</evidence>
<dbReference type="InterPro" id="IPR001995">
    <property type="entry name" value="Peptidase_A2_cat"/>
</dbReference>
<proteinExistence type="predicted"/>
<dbReference type="Proteomes" id="UP000827799">
    <property type="component" value="Segment"/>
</dbReference>